<dbReference type="EMBL" id="CP000362">
    <property type="protein sequence ID" value="ABG31944.1"/>
    <property type="molecule type" value="Genomic_DNA"/>
</dbReference>
<dbReference type="HOGENOM" id="CLU_3275983_0_0_5"/>
<evidence type="ECO:0000313" key="1">
    <source>
        <dbReference type="EMBL" id="ABG31944.1"/>
    </source>
</evidence>
<dbReference type="KEGG" id="rde:RD1_2371"/>
<gene>
    <name evidence="1" type="ordered locus">RD1_2371</name>
</gene>
<dbReference type="Proteomes" id="UP000007029">
    <property type="component" value="Chromosome"/>
</dbReference>
<dbReference type="AlphaFoldDB" id="Q166Z9"/>
<sequence>MNIRSPVPDPVIGYLAKRPSRAALAFQRKRGTPKRARAQAE</sequence>
<name>Q166Z9_ROSDO</name>
<accession>Q166Z9</accession>
<organism evidence="1 2">
    <name type="scientific">Roseobacter denitrificans (strain ATCC 33942 / OCh 114)</name>
    <name type="common">Erythrobacter sp. (strain OCh 114)</name>
    <name type="synonym">Roseobacter denitrificans</name>
    <dbReference type="NCBI Taxonomy" id="375451"/>
    <lineage>
        <taxon>Bacteria</taxon>
        <taxon>Pseudomonadati</taxon>
        <taxon>Pseudomonadota</taxon>
        <taxon>Alphaproteobacteria</taxon>
        <taxon>Rhodobacterales</taxon>
        <taxon>Roseobacteraceae</taxon>
        <taxon>Roseobacter</taxon>
    </lineage>
</organism>
<proteinExistence type="predicted"/>
<reference evidence="1 2" key="1">
    <citation type="journal article" date="2007" name="J. Bacteriol.">
        <title>The complete genome sequence of Roseobacter denitrificans reveals a mixotrophic rather than photosynthetic metabolism.</title>
        <authorList>
            <person name="Swingley W.D."/>
            <person name="Sadekar S."/>
            <person name="Mastrian S.D."/>
            <person name="Matthies H.J."/>
            <person name="Hao J."/>
            <person name="Ramos H."/>
            <person name="Acharya C.R."/>
            <person name="Conrad A.L."/>
            <person name="Taylor H.L."/>
            <person name="Dejesa L.C."/>
            <person name="Shah M.K."/>
            <person name="O'huallachain M.E."/>
            <person name="Lince M.T."/>
            <person name="Blankenship R.E."/>
            <person name="Beatty J.T."/>
            <person name="Touchman J.W."/>
        </authorList>
    </citation>
    <scope>NUCLEOTIDE SEQUENCE [LARGE SCALE GENOMIC DNA]</scope>
    <source>
        <strain evidence="2">ATCC 33942 / OCh 114</strain>
    </source>
</reference>
<evidence type="ECO:0000313" key="2">
    <source>
        <dbReference type="Proteomes" id="UP000007029"/>
    </source>
</evidence>
<protein>
    <submittedName>
        <fullName evidence="1">Uncharacterized protein</fullName>
    </submittedName>
</protein>
<keyword evidence="2" id="KW-1185">Reference proteome</keyword>